<dbReference type="EMBL" id="CP036495">
    <property type="protein sequence ID" value="UZA71768.1"/>
    <property type="molecule type" value="Genomic_DNA"/>
</dbReference>
<dbReference type="AlphaFoldDB" id="A0AA46W180"/>
<evidence type="ECO:0000313" key="3">
    <source>
        <dbReference type="Proteomes" id="UP001163644"/>
    </source>
</evidence>
<feature type="compositionally biased region" description="Polar residues" evidence="1">
    <location>
        <begin position="1"/>
        <end position="14"/>
    </location>
</feature>
<feature type="compositionally biased region" description="Basic and acidic residues" evidence="1">
    <location>
        <begin position="18"/>
        <end position="28"/>
    </location>
</feature>
<evidence type="ECO:0000313" key="2">
    <source>
        <dbReference type="EMBL" id="UZA71768.1"/>
    </source>
</evidence>
<evidence type="ECO:0000256" key="1">
    <source>
        <dbReference type="SAM" id="MobiDB-lite"/>
    </source>
</evidence>
<protein>
    <submittedName>
        <fullName evidence="2">DUF1534 domain-containing protein</fullName>
    </submittedName>
</protein>
<organism evidence="2 3">
    <name type="scientific">Pseudomonas viridiflava</name>
    <name type="common">Phytomonas viridiflava</name>
    <dbReference type="NCBI Taxonomy" id="33069"/>
    <lineage>
        <taxon>Bacteria</taxon>
        <taxon>Pseudomonadati</taxon>
        <taxon>Pseudomonadota</taxon>
        <taxon>Gammaproteobacteria</taxon>
        <taxon>Pseudomonadales</taxon>
        <taxon>Pseudomonadaceae</taxon>
        <taxon>Pseudomonas</taxon>
    </lineage>
</organism>
<proteinExistence type="predicted"/>
<reference evidence="2" key="1">
    <citation type="submission" date="2019-02" db="EMBL/GenBank/DDBJ databases">
        <authorList>
            <person name="Lutz S."/>
            <person name="Schori C."/>
            <person name="Ahrens C.H."/>
            <person name="Gueguen E."/>
        </authorList>
    </citation>
    <scope>NUCLEOTIDE SEQUENCE</scope>
    <source>
        <strain evidence="2">Psy35</strain>
    </source>
</reference>
<name>A0AA46W180_PSEVI</name>
<gene>
    <name evidence="2" type="ORF">EZZ81_03745</name>
</gene>
<feature type="region of interest" description="Disordered" evidence="1">
    <location>
        <begin position="1"/>
        <end position="34"/>
    </location>
</feature>
<sequence length="53" mass="5894">MKKSLIVTTLQRGNASRDAPRHKADAERQGPACRRRALSVIHKSSGCPESQRH</sequence>
<accession>A0AA46W180</accession>
<dbReference type="AntiFam" id="ANF00261">
    <property type="entry name" value="Protein of unknown function (DUF1534)"/>
</dbReference>
<dbReference type="Proteomes" id="UP001163644">
    <property type="component" value="Chromosome"/>
</dbReference>